<evidence type="ECO:0000313" key="1">
    <source>
        <dbReference type="EMBL" id="EQD33177.1"/>
    </source>
</evidence>
<feature type="non-terminal residue" evidence="1">
    <location>
        <position position="162"/>
    </location>
</feature>
<reference evidence="1" key="1">
    <citation type="submission" date="2013-08" db="EMBL/GenBank/DDBJ databases">
        <authorList>
            <person name="Mendez C."/>
            <person name="Richter M."/>
            <person name="Ferrer M."/>
            <person name="Sanchez J."/>
        </authorList>
    </citation>
    <scope>NUCLEOTIDE SEQUENCE</scope>
</reference>
<sequence length="162" mass="18819">MLSDGAGAALIEPRPATKGISLRIEWIVERSYANEQAACMYGGAEKLEDGRLKGWPEYPPTEWAQRSIFTLKQDVKQLNEHIMTYTVERPLKEIPQLRRLNPDDVNFFLPHYSSHYFRDRVHDHMCKAGFDIPFERWFTNLYTKGNIGAASIYVLLEELFHS</sequence>
<comment type="caution">
    <text evidence="1">The sequence shown here is derived from an EMBL/GenBank/DDBJ whole genome shotgun (WGS) entry which is preliminary data.</text>
</comment>
<protein>
    <submittedName>
        <fullName evidence="1">3-Oxoacyl-(Acyl-carrier-protein (ACP)) synthase III domain protein</fullName>
    </submittedName>
</protein>
<dbReference type="EMBL" id="AUZZ01009616">
    <property type="protein sequence ID" value="EQD33177.1"/>
    <property type="molecule type" value="Genomic_DNA"/>
</dbReference>
<dbReference type="GO" id="GO:0016746">
    <property type="term" value="F:acyltransferase activity"/>
    <property type="evidence" value="ECO:0007669"/>
    <property type="project" value="InterPro"/>
</dbReference>
<gene>
    <name evidence="1" type="ORF">B2A_13296</name>
</gene>
<proteinExistence type="predicted"/>
<dbReference type="Gene3D" id="3.40.47.10">
    <property type="match status" value="1"/>
</dbReference>
<name>T0YMN8_9ZZZZ</name>
<dbReference type="SUPFAM" id="SSF53901">
    <property type="entry name" value="Thiolase-like"/>
    <property type="match status" value="1"/>
</dbReference>
<accession>T0YMN8</accession>
<organism evidence="1">
    <name type="scientific">mine drainage metagenome</name>
    <dbReference type="NCBI Taxonomy" id="410659"/>
    <lineage>
        <taxon>unclassified sequences</taxon>
        <taxon>metagenomes</taxon>
        <taxon>ecological metagenomes</taxon>
    </lineage>
</organism>
<dbReference type="AlphaFoldDB" id="T0YMN8"/>
<dbReference type="InterPro" id="IPR016039">
    <property type="entry name" value="Thiolase-like"/>
</dbReference>
<reference evidence="1" key="2">
    <citation type="journal article" date="2014" name="ISME J.">
        <title>Microbial stratification in low pH oxic and suboxic macroscopic growths along an acid mine drainage.</title>
        <authorList>
            <person name="Mendez-Garcia C."/>
            <person name="Mesa V."/>
            <person name="Sprenger R.R."/>
            <person name="Richter M."/>
            <person name="Diez M.S."/>
            <person name="Solano J."/>
            <person name="Bargiela R."/>
            <person name="Golyshina O.V."/>
            <person name="Manteca A."/>
            <person name="Ramos J.L."/>
            <person name="Gallego J.R."/>
            <person name="Llorente I."/>
            <person name="Martins Dos Santos V.A."/>
            <person name="Jensen O.N."/>
            <person name="Pelaez A.I."/>
            <person name="Sanchez J."/>
            <person name="Ferrer M."/>
        </authorList>
    </citation>
    <scope>NUCLEOTIDE SEQUENCE</scope>
</reference>